<keyword evidence="1" id="KW-0472">Membrane</keyword>
<evidence type="ECO:0008006" key="4">
    <source>
        <dbReference type="Google" id="ProtNLM"/>
    </source>
</evidence>
<feature type="transmembrane region" description="Helical" evidence="1">
    <location>
        <begin position="51"/>
        <end position="72"/>
    </location>
</feature>
<dbReference type="RefSeq" id="WP_188612878.1">
    <property type="nucleotide sequence ID" value="NZ_BMGG01000016.1"/>
</dbReference>
<accession>A0A916UZQ5</accession>
<feature type="transmembrane region" description="Helical" evidence="1">
    <location>
        <begin position="79"/>
        <end position="98"/>
    </location>
</feature>
<comment type="caution">
    <text evidence="2">The sequence shown here is derived from an EMBL/GenBank/DDBJ whole genome shotgun (WGS) entry which is preliminary data.</text>
</comment>
<keyword evidence="3" id="KW-1185">Reference proteome</keyword>
<evidence type="ECO:0000313" key="3">
    <source>
        <dbReference type="Proteomes" id="UP000637002"/>
    </source>
</evidence>
<proteinExistence type="predicted"/>
<evidence type="ECO:0000313" key="2">
    <source>
        <dbReference type="EMBL" id="GGC94186.1"/>
    </source>
</evidence>
<reference evidence="2" key="2">
    <citation type="submission" date="2020-09" db="EMBL/GenBank/DDBJ databases">
        <authorList>
            <person name="Sun Q."/>
            <person name="Zhou Y."/>
        </authorList>
    </citation>
    <scope>NUCLEOTIDE SEQUENCE</scope>
    <source>
        <strain evidence="2">CGMCC 1.12919</strain>
    </source>
</reference>
<sequence length="148" mass="15086">MIILAILVTLAAIGAMCWLLFALAVFALPFLIGFTAAGWAHTSGAGWLGALIIGFVGAGAILIIGQLLLAFARPLWLKLLIAIAFVTPAAIAGFYATHGVVKHAVPSETWQLVLSVIGAIAIGVVAFAQVTTMGLAAPGPAGRNVSRA</sequence>
<dbReference type="Proteomes" id="UP000637002">
    <property type="component" value="Unassembled WGS sequence"/>
</dbReference>
<name>A0A916UZQ5_9HYPH</name>
<evidence type="ECO:0000256" key="1">
    <source>
        <dbReference type="SAM" id="Phobius"/>
    </source>
</evidence>
<dbReference type="EMBL" id="BMGG01000016">
    <property type="protein sequence ID" value="GGC94186.1"/>
    <property type="molecule type" value="Genomic_DNA"/>
</dbReference>
<keyword evidence="1" id="KW-0812">Transmembrane</keyword>
<dbReference type="AlphaFoldDB" id="A0A916UZQ5"/>
<protein>
    <recommendedName>
        <fullName evidence="4">DUF4175 domain-containing protein</fullName>
    </recommendedName>
</protein>
<gene>
    <name evidence="2" type="ORF">GCM10010994_59970</name>
</gene>
<feature type="transmembrane region" description="Helical" evidence="1">
    <location>
        <begin position="110"/>
        <end position="137"/>
    </location>
</feature>
<organism evidence="2 3">
    <name type="scientific">Chelatococcus reniformis</name>
    <dbReference type="NCBI Taxonomy" id="1494448"/>
    <lineage>
        <taxon>Bacteria</taxon>
        <taxon>Pseudomonadati</taxon>
        <taxon>Pseudomonadota</taxon>
        <taxon>Alphaproteobacteria</taxon>
        <taxon>Hyphomicrobiales</taxon>
        <taxon>Chelatococcaceae</taxon>
        <taxon>Chelatococcus</taxon>
    </lineage>
</organism>
<reference evidence="2" key="1">
    <citation type="journal article" date="2014" name="Int. J. Syst. Evol. Microbiol.">
        <title>Complete genome sequence of Corynebacterium casei LMG S-19264T (=DSM 44701T), isolated from a smear-ripened cheese.</title>
        <authorList>
            <consortium name="US DOE Joint Genome Institute (JGI-PGF)"/>
            <person name="Walter F."/>
            <person name="Albersmeier A."/>
            <person name="Kalinowski J."/>
            <person name="Ruckert C."/>
        </authorList>
    </citation>
    <scope>NUCLEOTIDE SEQUENCE</scope>
    <source>
        <strain evidence="2">CGMCC 1.12919</strain>
    </source>
</reference>
<keyword evidence="1" id="KW-1133">Transmembrane helix</keyword>